<accession>A0A1U6HJT2</accession>
<evidence type="ECO:0000313" key="2">
    <source>
        <dbReference type="EMBL" id="SLJ95987.1"/>
    </source>
</evidence>
<name>A0A1U6HJT2_9SPHN</name>
<protein>
    <submittedName>
        <fullName evidence="2">Protoporphyrinogen oxidase</fullName>
    </submittedName>
</protein>
<dbReference type="SUPFAM" id="SSF51905">
    <property type="entry name" value="FAD/NAD(P)-binding domain"/>
    <property type="match status" value="1"/>
</dbReference>
<dbReference type="PANTHER" id="PTHR21197">
    <property type="entry name" value="UDP-GALACTOPYRANOSE MUTASE"/>
    <property type="match status" value="1"/>
</dbReference>
<reference evidence="3" key="1">
    <citation type="submission" date="2017-02" db="EMBL/GenBank/DDBJ databases">
        <authorList>
            <person name="Varghese N."/>
            <person name="Submissions S."/>
        </authorList>
    </citation>
    <scope>NUCLEOTIDE SEQUENCE [LARGE SCALE GENOMIC DNA]</scope>
    <source>
        <strain evidence="3">SM117</strain>
    </source>
</reference>
<evidence type="ECO:0000313" key="3">
    <source>
        <dbReference type="Proteomes" id="UP000190989"/>
    </source>
</evidence>
<keyword evidence="3" id="KW-1185">Reference proteome</keyword>
<dbReference type="PANTHER" id="PTHR21197:SF0">
    <property type="entry name" value="UDP-GALACTOPYRANOSE MUTASE"/>
    <property type="match status" value="1"/>
</dbReference>
<dbReference type="GO" id="GO:0005829">
    <property type="term" value="C:cytosol"/>
    <property type="evidence" value="ECO:0007669"/>
    <property type="project" value="TreeGrafter"/>
</dbReference>
<gene>
    <name evidence="2" type="ORF">SAMN06295987_102582</name>
</gene>
<dbReference type="GO" id="GO:0016491">
    <property type="term" value="F:oxidoreductase activity"/>
    <property type="evidence" value="ECO:0007669"/>
    <property type="project" value="InterPro"/>
</dbReference>
<evidence type="ECO:0000259" key="1">
    <source>
        <dbReference type="Pfam" id="PF01593"/>
    </source>
</evidence>
<dbReference type="GO" id="GO:0050660">
    <property type="term" value="F:flavin adenine dinucleotide binding"/>
    <property type="evidence" value="ECO:0007669"/>
    <property type="project" value="TreeGrafter"/>
</dbReference>
<dbReference type="PRINTS" id="PR00419">
    <property type="entry name" value="ADXRDTASE"/>
</dbReference>
<organism evidence="2 3">
    <name type="scientific">Novosphingobium mathurense</name>
    <dbReference type="NCBI Taxonomy" id="428990"/>
    <lineage>
        <taxon>Bacteria</taxon>
        <taxon>Pseudomonadati</taxon>
        <taxon>Pseudomonadota</taxon>
        <taxon>Alphaproteobacteria</taxon>
        <taxon>Sphingomonadales</taxon>
        <taxon>Sphingomonadaceae</taxon>
        <taxon>Novosphingobium</taxon>
    </lineage>
</organism>
<dbReference type="InterPro" id="IPR002937">
    <property type="entry name" value="Amino_oxidase"/>
</dbReference>
<dbReference type="Pfam" id="PF01593">
    <property type="entry name" value="Amino_oxidase"/>
    <property type="match status" value="1"/>
</dbReference>
<dbReference type="Gene3D" id="3.50.50.60">
    <property type="entry name" value="FAD/NAD(P)-binding domain"/>
    <property type="match status" value="1"/>
</dbReference>
<dbReference type="InterPro" id="IPR036188">
    <property type="entry name" value="FAD/NAD-bd_sf"/>
</dbReference>
<feature type="domain" description="Amine oxidase" evidence="1">
    <location>
        <begin position="20"/>
        <end position="283"/>
    </location>
</feature>
<dbReference type="Proteomes" id="UP000190989">
    <property type="component" value="Unassembled WGS sequence"/>
</dbReference>
<dbReference type="GO" id="GO:0008767">
    <property type="term" value="F:UDP-galactopyranose mutase activity"/>
    <property type="evidence" value="ECO:0007669"/>
    <property type="project" value="TreeGrafter"/>
</dbReference>
<proteinExistence type="predicted"/>
<dbReference type="STRING" id="428990.SAMN06295987_102582"/>
<dbReference type="AlphaFoldDB" id="A0A1U6HJT2"/>
<dbReference type="EMBL" id="FVZE01000002">
    <property type="protein sequence ID" value="SLJ95987.1"/>
    <property type="molecule type" value="Genomic_DNA"/>
</dbReference>
<dbReference type="RefSeq" id="WP_079730162.1">
    <property type="nucleotide sequence ID" value="NZ_FVZE01000002.1"/>
</dbReference>
<sequence length="450" mass="50158">MLDPRPSHATETVVVLGAGIAGLAAADRLTNAGFRVTVIDRHNACGGIHRSRQIGEYTFDVGSIFYEDNAKIFELAPDIKELCPRVRRIQRRVSPSGRLLHYPLDVREIVSEHGLQLIPAAFDLALSRLCVKRDGTLDAISRQRLGSRLFDATGLRAYMARYHHRPPNQIDEEFFFRRMGQIEKSTRLNVLLRTGIASLRRSFQGQEPVRRPLRIRPRQGFDALFDRIVAALVAKGVLFELGQDLQTIRFDGKTYMLRSDKACHLADAVVSTIPIDTLHRALFGRASGLVSLDMTTLFVSASWIAPEAGNVLFNFHNDGRWKRATIYSRLYDKGENQREYLAVETTIPPGGQHDPISIFDDFRRHAAALGFARGLSLEGHERVADCYPLHTPGTGPRVESLLAAISSRGVVTAGRQGRFEYLPTSSGVIRRVLEELEVAGLASPAREWAA</sequence>